<keyword evidence="4 7" id="KW-0413">Isomerase</keyword>
<evidence type="ECO:0000256" key="1">
    <source>
        <dbReference type="ARBA" id="ARBA00000799"/>
    </source>
</evidence>
<dbReference type="GO" id="GO:0008909">
    <property type="term" value="F:isochorismate synthase activity"/>
    <property type="evidence" value="ECO:0007669"/>
    <property type="project" value="UniProtKB-EC"/>
</dbReference>
<evidence type="ECO:0000256" key="2">
    <source>
        <dbReference type="ARBA" id="ARBA00005297"/>
    </source>
</evidence>
<dbReference type="EC" id="5.4.4.2" evidence="3"/>
<dbReference type="EMBL" id="CP035758">
    <property type="protein sequence ID" value="QBD79006.1"/>
    <property type="molecule type" value="Genomic_DNA"/>
</dbReference>
<name>A0A4P6JVL5_KTERU</name>
<dbReference type="RefSeq" id="WP_129890059.1">
    <property type="nucleotide sequence ID" value="NZ_CP035758.1"/>
</dbReference>
<organism evidence="7 8">
    <name type="scientific">Ktedonosporobacter rubrisoli</name>
    <dbReference type="NCBI Taxonomy" id="2509675"/>
    <lineage>
        <taxon>Bacteria</taxon>
        <taxon>Bacillati</taxon>
        <taxon>Chloroflexota</taxon>
        <taxon>Ktedonobacteria</taxon>
        <taxon>Ktedonobacterales</taxon>
        <taxon>Ktedonosporobacteraceae</taxon>
        <taxon>Ktedonosporobacter</taxon>
    </lineage>
</organism>
<dbReference type="Proteomes" id="UP000290365">
    <property type="component" value="Chromosome"/>
</dbReference>
<dbReference type="InterPro" id="IPR019999">
    <property type="entry name" value="Anth_synth_I-like"/>
</dbReference>
<dbReference type="AlphaFoldDB" id="A0A4P6JVL5"/>
<dbReference type="Pfam" id="PF00425">
    <property type="entry name" value="Chorismate_bind"/>
    <property type="match status" value="1"/>
</dbReference>
<keyword evidence="8" id="KW-1185">Reference proteome</keyword>
<dbReference type="PANTHER" id="PTHR42839:SF1">
    <property type="entry name" value="ISOCHORISMATE SYNTHASE MENF"/>
    <property type="match status" value="1"/>
</dbReference>
<evidence type="ECO:0000256" key="5">
    <source>
        <dbReference type="ARBA" id="ARBA00041564"/>
    </source>
</evidence>
<comment type="catalytic activity">
    <reaction evidence="1">
        <text>chorismate = isochorismate</text>
        <dbReference type="Rhea" id="RHEA:18985"/>
        <dbReference type="ChEBI" id="CHEBI:29748"/>
        <dbReference type="ChEBI" id="CHEBI:29780"/>
        <dbReference type="EC" id="5.4.4.2"/>
    </reaction>
</comment>
<dbReference type="OrthoDB" id="9803598at2"/>
<comment type="similarity">
    <text evidence="2">Belongs to the isochorismate synthase family.</text>
</comment>
<proteinExistence type="inferred from homology"/>
<evidence type="ECO:0000313" key="8">
    <source>
        <dbReference type="Proteomes" id="UP000290365"/>
    </source>
</evidence>
<dbReference type="InterPro" id="IPR005801">
    <property type="entry name" value="ADC_synthase"/>
</dbReference>
<dbReference type="InterPro" id="IPR004561">
    <property type="entry name" value="IsoChor_synthase"/>
</dbReference>
<dbReference type="Gene3D" id="3.60.120.10">
    <property type="entry name" value="Anthranilate synthase"/>
    <property type="match status" value="1"/>
</dbReference>
<dbReference type="KEGG" id="kbs:EPA93_24675"/>
<accession>A0A4P6JVL5</accession>
<dbReference type="InterPro" id="IPR015890">
    <property type="entry name" value="Chorismate_C"/>
</dbReference>
<evidence type="ECO:0000313" key="7">
    <source>
        <dbReference type="EMBL" id="QBD79006.1"/>
    </source>
</evidence>
<protein>
    <recommendedName>
        <fullName evidence="3">isochorismate synthase</fullName>
        <ecNumber evidence="3">5.4.4.2</ecNumber>
    </recommendedName>
    <alternativeName>
        <fullName evidence="5">Isochorismate mutase</fullName>
    </alternativeName>
</protein>
<sequence>MDIVFIDTPETSDVAGLWSAYQHREQLLTILRQASQKAAMLHHKVLASLTLPLASGNALLLFRALKHMRLGETFFWARPEEQRAFVGSGVAFAIETTGATRFQSATCAWRDLQAKAVIEYSPQCADIGGPLLFGGFAFDPLRPRTRLWANFPDGLLVLPHLYFHYTGTRAALTLNQLVSAYDDVELLADEIVGQLQGLHATIADIAESQLSTDGPDVQLIAQDILPAPVWINKVAEAVKSIRQGAFEKVIMARGIQVVNKEGDFDLSTTLQQLCETYPEAHIFAFQRGQQTFIGATPERLLQTQHEQLLTMALAGSAPRGATEEEDRQIGEELLNSEKNQIEHKIVVATIRDTLSALCSEIRLEGTPRLLRLKNLHHLITPIVGTLHPDRSALEAIESLAPTPAVGGSPREAALAFIREHEDLDRGWYSGTVGWIDTHGNSEFAVALRSALVKGNEATLFAGCGIVADSNPPGEYTESCWKFQVMLRGLGSKD</sequence>
<reference evidence="7 8" key="1">
    <citation type="submission" date="2019-01" db="EMBL/GenBank/DDBJ databases">
        <title>Ktedonosporobacter rubrisoli SCAWS-G2.</title>
        <authorList>
            <person name="Huang Y."/>
            <person name="Yan B."/>
        </authorList>
    </citation>
    <scope>NUCLEOTIDE SEQUENCE [LARGE SCALE GENOMIC DNA]</scope>
    <source>
        <strain evidence="7 8">SCAWS-G2</strain>
    </source>
</reference>
<evidence type="ECO:0000256" key="4">
    <source>
        <dbReference type="ARBA" id="ARBA00023235"/>
    </source>
</evidence>
<dbReference type="NCBIfam" id="TIGR00543">
    <property type="entry name" value="isochor_syn"/>
    <property type="match status" value="1"/>
</dbReference>
<dbReference type="GO" id="GO:0009697">
    <property type="term" value="P:salicylic acid biosynthetic process"/>
    <property type="evidence" value="ECO:0007669"/>
    <property type="project" value="TreeGrafter"/>
</dbReference>
<feature type="domain" description="Chorismate-utilising enzyme C-terminal" evidence="6">
    <location>
        <begin position="229"/>
        <end position="481"/>
    </location>
</feature>
<dbReference type="PANTHER" id="PTHR42839">
    <property type="entry name" value="ISOCHORISMATE SYNTHASE ENTC"/>
    <property type="match status" value="1"/>
</dbReference>
<dbReference type="PRINTS" id="PR00095">
    <property type="entry name" value="ANTSNTHASEI"/>
</dbReference>
<dbReference type="SUPFAM" id="SSF56322">
    <property type="entry name" value="ADC synthase"/>
    <property type="match status" value="1"/>
</dbReference>
<evidence type="ECO:0000256" key="3">
    <source>
        <dbReference type="ARBA" id="ARBA00012824"/>
    </source>
</evidence>
<evidence type="ECO:0000259" key="6">
    <source>
        <dbReference type="Pfam" id="PF00425"/>
    </source>
</evidence>
<gene>
    <name evidence="7" type="ORF">EPA93_24675</name>
</gene>